<evidence type="ECO:0000256" key="3">
    <source>
        <dbReference type="ARBA" id="ARBA00022801"/>
    </source>
</evidence>
<dbReference type="Pfam" id="PF13180">
    <property type="entry name" value="PDZ_2"/>
    <property type="match status" value="1"/>
</dbReference>
<feature type="domain" description="PDZ" evidence="6">
    <location>
        <begin position="97"/>
        <end position="163"/>
    </location>
</feature>
<dbReference type="InterPro" id="IPR001478">
    <property type="entry name" value="PDZ"/>
</dbReference>
<dbReference type="GO" id="GO:0004175">
    <property type="term" value="F:endopeptidase activity"/>
    <property type="evidence" value="ECO:0007669"/>
    <property type="project" value="TreeGrafter"/>
</dbReference>
<organism evidence="7 8">
    <name type="scientific">Candidatus Gallipaludibacter merdavium</name>
    <dbReference type="NCBI Taxonomy" id="2840839"/>
    <lineage>
        <taxon>Bacteria</taxon>
        <taxon>Pseudomonadati</taxon>
        <taxon>Bacteroidota</taxon>
        <taxon>Bacteroidia</taxon>
        <taxon>Bacteroidales</taxon>
        <taxon>Candidatus Gallipaludibacter</taxon>
    </lineage>
</organism>
<dbReference type="GO" id="GO:0006508">
    <property type="term" value="P:proteolysis"/>
    <property type="evidence" value="ECO:0007669"/>
    <property type="project" value="UniProtKB-KW"/>
</dbReference>
<dbReference type="PANTHER" id="PTHR32060">
    <property type="entry name" value="TAIL-SPECIFIC PROTEASE"/>
    <property type="match status" value="1"/>
</dbReference>
<evidence type="ECO:0000256" key="1">
    <source>
        <dbReference type="ARBA" id="ARBA00009179"/>
    </source>
</evidence>
<dbReference type="SUPFAM" id="SSF52096">
    <property type="entry name" value="ClpP/crotonase"/>
    <property type="match status" value="1"/>
</dbReference>
<dbReference type="Gene3D" id="2.30.42.10">
    <property type="match status" value="1"/>
</dbReference>
<dbReference type="SMART" id="SM00245">
    <property type="entry name" value="TSPc"/>
    <property type="match status" value="1"/>
</dbReference>
<dbReference type="AlphaFoldDB" id="A0A9D9HRL5"/>
<dbReference type="GO" id="GO:0008236">
    <property type="term" value="F:serine-type peptidase activity"/>
    <property type="evidence" value="ECO:0007669"/>
    <property type="project" value="UniProtKB-KW"/>
</dbReference>
<dbReference type="Gene3D" id="3.30.750.44">
    <property type="match status" value="1"/>
</dbReference>
<evidence type="ECO:0000313" key="8">
    <source>
        <dbReference type="Proteomes" id="UP000823641"/>
    </source>
</evidence>
<evidence type="ECO:0000256" key="2">
    <source>
        <dbReference type="ARBA" id="ARBA00022670"/>
    </source>
</evidence>
<dbReference type="EMBL" id="JADIMG010000011">
    <property type="protein sequence ID" value="MBO8459014.1"/>
    <property type="molecule type" value="Genomic_DNA"/>
</dbReference>
<dbReference type="CDD" id="cd07560">
    <property type="entry name" value="Peptidase_S41_CPP"/>
    <property type="match status" value="1"/>
</dbReference>
<dbReference type="Proteomes" id="UP000823641">
    <property type="component" value="Unassembled WGS sequence"/>
</dbReference>
<dbReference type="PROSITE" id="PS50106">
    <property type="entry name" value="PDZ"/>
    <property type="match status" value="1"/>
</dbReference>
<protein>
    <submittedName>
        <fullName evidence="7">S41 family peptidase</fullName>
    </submittedName>
</protein>
<dbReference type="SUPFAM" id="SSF50156">
    <property type="entry name" value="PDZ domain-like"/>
    <property type="match status" value="1"/>
</dbReference>
<reference evidence="7" key="1">
    <citation type="submission" date="2020-10" db="EMBL/GenBank/DDBJ databases">
        <authorList>
            <person name="Gilroy R."/>
        </authorList>
    </citation>
    <scope>NUCLEOTIDE SEQUENCE</scope>
    <source>
        <strain evidence="7">G3-3990</strain>
    </source>
</reference>
<evidence type="ECO:0000256" key="4">
    <source>
        <dbReference type="ARBA" id="ARBA00022825"/>
    </source>
</evidence>
<dbReference type="InterPro" id="IPR036034">
    <property type="entry name" value="PDZ_sf"/>
</dbReference>
<dbReference type="InterPro" id="IPR029045">
    <property type="entry name" value="ClpP/crotonase-like_dom_sf"/>
</dbReference>
<dbReference type="GO" id="GO:0030288">
    <property type="term" value="C:outer membrane-bounded periplasmic space"/>
    <property type="evidence" value="ECO:0007669"/>
    <property type="project" value="TreeGrafter"/>
</dbReference>
<evidence type="ECO:0000313" key="7">
    <source>
        <dbReference type="EMBL" id="MBO8459014.1"/>
    </source>
</evidence>
<reference evidence="7" key="2">
    <citation type="journal article" date="2021" name="PeerJ">
        <title>Extensive microbial diversity within the chicken gut microbiome revealed by metagenomics and culture.</title>
        <authorList>
            <person name="Gilroy R."/>
            <person name="Ravi A."/>
            <person name="Getino M."/>
            <person name="Pursley I."/>
            <person name="Horton D.L."/>
            <person name="Alikhan N.F."/>
            <person name="Baker D."/>
            <person name="Gharbi K."/>
            <person name="Hall N."/>
            <person name="Watson M."/>
            <person name="Adriaenssens E.M."/>
            <person name="Foster-Nyarko E."/>
            <person name="Jarju S."/>
            <person name="Secka A."/>
            <person name="Antonio M."/>
            <person name="Oren A."/>
            <person name="Chaudhuri R.R."/>
            <person name="La Ragione R."/>
            <person name="Hildebrand F."/>
            <person name="Pallen M.J."/>
        </authorList>
    </citation>
    <scope>NUCLEOTIDE SEQUENCE</scope>
    <source>
        <strain evidence="7">G3-3990</strain>
    </source>
</reference>
<dbReference type="CDD" id="cd06782">
    <property type="entry name" value="cpPDZ_CPP-like"/>
    <property type="match status" value="1"/>
</dbReference>
<proteinExistence type="inferred from homology"/>
<dbReference type="Pfam" id="PF03572">
    <property type="entry name" value="Peptidase_S41"/>
    <property type="match status" value="1"/>
</dbReference>
<name>A0A9D9HRL5_9BACT</name>
<sequence length="542" mass="60760">MMKKFVIPILTIVALGIGLSLGTLLAKRSNSLGVNTIGMKQPASGDSKIDQFMHFIDATYVDTLDMDELSEEVIMTLLSELDPHSSYIPAEDLEAVNSELEGSFNGIGVQFNIQEDTINIVAVISGGPSESVGLLAGDRIVEVDDSVFVGKDINNEKVLKRLRGPKGSQVKLGIKRRSTDEMLEYTITRGEIPVKVVDIAYMVTPEIGLIRISKFGENTYKEFISALASLRAQGATRYIVDLRENSGGYMDQVINMANEFLENGDMIVYAEGKSYPRYEAHANGKGSFKDAPIVVLQDEFSASASEIFAGAMQDNDRGLIIGRRSFGKGLVQQQFPFTDGSAMRLTVARYYTPSGRCIQKPYEMGNEEDYLLDILHRYERGEFVNKDSIHLTDSVPYYTKNKRIVYGGGGIMPDIFIGRDTTYNTPYFNKVVNYAYTYQFAYAYTDKHRQELNTIKTWPEMSAYLDKQPLLKDFTQFAAQKGVEPNWADIKISEKALLRLLKAYITRNILDDEGFYPLFFEGDPMIERAIKELKTLGTNISK</sequence>
<dbReference type="NCBIfam" id="TIGR00225">
    <property type="entry name" value="prc"/>
    <property type="match status" value="1"/>
</dbReference>
<dbReference type="Gene3D" id="3.90.226.10">
    <property type="entry name" value="2-enoyl-CoA Hydratase, Chain A, domain 1"/>
    <property type="match status" value="1"/>
</dbReference>
<dbReference type="PANTHER" id="PTHR32060:SF30">
    <property type="entry name" value="CARBOXY-TERMINAL PROCESSING PROTEASE CTPA"/>
    <property type="match status" value="1"/>
</dbReference>
<dbReference type="GO" id="GO:0007165">
    <property type="term" value="P:signal transduction"/>
    <property type="evidence" value="ECO:0007669"/>
    <property type="project" value="TreeGrafter"/>
</dbReference>
<accession>A0A9D9HRL5</accession>
<keyword evidence="3 5" id="KW-0378">Hydrolase</keyword>
<evidence type="ECO:0000256" key="5">
    <source>
        <dbReference type="RuleBase" id="RU004404"/>
    </source>
</evidence>
<dbReference type="InterPro" id="IPR004447">
    <property type="entry name" value="Peptidase_S41A"/>
</dbReference>
<dbReference type="InterPro" id="IPR005151">
    <property type="entry name" value="Tail-specific_protease"/>
</dbReference>
<keyword evidence="2 5" id="KW-0645">Protease</keyword>
<evidence type="ECO:0000259" key="6">
    <source>
        <dbReference type="PROSITE" id="PS50106"/>
    </source>
</evidence>
<comment type="caution">
    <text evidence="7">The sequence shown here is derived from an EMBL/GenBank/DDBJ whole genome shotgun (WGS) entry which is preliminary data.</text>
</comment>
<comment type="similarity">
    <text evidence="1 5">Belongs to the peptidase S41A family.</text>
</comment>
<keyword evidence="4 5" id="KW-0720">Serine protease</keyword>
<gene>
    <name evidence="7" type="ORF">IAA73_01580</name>
</gene>
<dbReference type="SMART" id="SM00228">
    <property type="entry name" value="PDZ"/>
    <property type="match status" value="1"/>
</dbReference>